<sequence length="854" mass="89967">MAAPVSLQHVAAGCNRCTHALHWGDAGLLAYAAHNAVMVYEPQEARMLGTMLGHTDRVNCVRWLPAAAFFGPAAAAAAPLVLASGAGDGTVRVWLWTPQTPAQPWRLAATLQGHTEPVTSLTAFPLDSGGGSSGQGMLLVSTAGDGEVHIWECAPGNSSNRNSSSSSSSSSLPDPACWHLQQRIAVGHQLQDCTAVAALPGDPGWLLLAAGGVDGAVRLYARPPGGQFQLACKLTGHQDWVRGLAFAQLDDGKLLLASASQDKNVRVWAVSQQQEQQEPGQPRSSANGGAVAASLAASLTRYAPRPLIRAGQHTYAATLEAVLIGHEDWVHSVAWHPRVQQPDGSGSSQPPCLLSASMDRTMMLWRPDQATGLWMSEESVGDAGANHLGYYTGVWAPDGRGIAAHGFTGALHIWRRAGMDASWVPQHALGGHWGPVVDACWAADGGCLLTVSTDQTARITTRLHGGHWCEIARPQVHGHDFSGVAALPSREGGPGRPPSFLYATASEEKVLLYEDEAAAEDGSCVVPTSSLEGRFLPGTGAAAYEDGPDLAPNAAPGAVSGPPLEEHLAQNTLWPEIHKLYGHGNDAYCLAADPLGRYLASACRAQSADTAAIWLWDTSNWTGVAQLPAHTLTVTQLAFSPDGRFLASASRDRSVALFERQEQGSAGGEAQGPAAVTAPFRRVGCIKAHSRIVWGLHWSPDGRLLGTASRDGKVKVWAITPGADGSVKLPEAAVATIDCGDSVRSVQFAPDCQPGTSYLLAAGQESGAVQLLRLVLQEASPAAGGGGQQQLVSATHELLWQSPLHEQHAAAVRRLCWRRDDEEEQAAVGPPGQQRYLLASCSDDHSLRVCAVRV</sequence>
<comment type="caution">
    <text evidence="13">The sequence shown here is derived from an EMBL/GenBank/DDBJ whole genome shotgun (WGS) entry which is preliminary data.</text>
</comment>
<dbReference type="InterPro" id="IPR001680">
    <property type="entry name" value="WD40_rpt"/>
</dbReference>
<reference evidence="13" key="1">
    <citation type="submission" date="2020-11" db="EMBL/GenBank/DDBJ databases">
        <title>Chlorella ohadii genome sequencing and assembly.</title>
        <authorList>
            <person name="Murik O."/>
            <person name="Treves H."/>
            <person name="Kedem I."/>
            <person name="Shotland Y."/>
            <person name="Kaplan A."/>
        </authorList>
    </citation>
    <scope>NUCLEOTIDE SEQUENCE</scope>
    <source>
        <strain evidence="13">1</strain>
    </source>
</reference>
<dbReference type="InterPro" id="IPR036322">
    <property type="entry name" value="WD40_repeat_dom_sf"/>
</dbReference>
<keyword evidence="14" id="KW-1185">Reference proteome</keyword>
<evidence type="ECO:0000256" key="11">
    <source>
        <dbReference type="PROSITE-ProRule" id="PRU00221"/>
    </source>
</evidence>
<dbReference type="AlphaFoldDB" id="A0AAD5GXU8"/>
<evidence type="ECO:0000256" key="9">
    <source>
        <dbReference type="ARBA" id="ARBA00022737"/>
    </source>
</evidence>
<comment type="pathway">
    <text evidence="3">tRNA modification; 5-methoxycarbonylmethyl-2-thiouridine-tRNA biosynthesis.</text>
</comment>
<organism evidence="13 14">
    <name type="scientific">Chlorella ohadii</name>
    <dbReference type="NCBI Taxonomy" id="2649997"/>
    <lineage>
        <taxon>Eukaryota</taxon>
        <taxon>Viridiplantae</taxon>
        <taxon>Chlorophyta</taxon>
        <taxon>core chlorophytes</taxon>
        <taxon>Trebouxiophyceae</taxon>
        <taxon>Chlorellales</taxon>
        <taxon>Chlorellaceae</taxon>
        <taxon>Chlorella clade</taxon>
        <taxon>Chlorella</taxon>
    </lineage>
</organism>
<keyword evidence="6" id="KW-0963">Cytoplasm</keyword>
<dbReference type="PANTHER" id="PTHR44111:SF1">
    <property type="entry name" value="ELONGATOR COMPLEX PROTEIN 2"/>
    <property type="match status" value="1"/>
</dbReference>
<dbReference type="PROSITE" id="PS50082">
    <property type="entry name" value="WD_REPEATS_2"/>
    <property type="match status" value="3"/>
</dbReference>
<accession>A0AAD5GXU8</accession>
<evidence type="ECO:0000256" key="6">
    <source>
        <dbReference type="ARBA" id="ARBA00022490"/>
    </source>
</evidence>
<evidence type="ECO:0000313" key="13">
    <source>
        <dbReference type="EMBL" id="KAI7836691.1"/>
    </source>
</evidence>
<evidence type="ECO:0000256" key="4">
    <source>
        <dbReference type="ARBA" id="ARBA00005881"/>
    </source>
</evidence>
<dbReference type="GO" id="GO:0005737">
    <property type="term" value="C:cytoplasm"/>
    <property type="evidence" value="ECO:0007669"/>
    <property type="project" value="UniProtKB-SubCell"/>
</dbReference>
<evidence type="ECO:0000256" key="1">
    <source>
        <dbReference type="ARBA" id="ARBA00004123"/>
    </source>
</evidence>
<feature type="compositionally biased region" description="Low complexity" evidence="12">
    <location>
        <begin position="272"/>
        <end position="289"/>
    </location>
</feature>
<dbReference type="SUPFAM" id="SSF82171">
    <property type="entry name" value="DPP6 N-terminal domain-like"/>
    <property type="match status" value="1"/>
</dbReference>
<dbReference type="Pfam" id="PF00400">
    <property type="entry name" value="WD40"/>
    <property type="match status" value="8"/>
</dbReference>
<evidence type="ECO:0000256" key="2">
    <source>
        <dbReference type="ARBA" id="ARBA00004496"/>
    </source>
</evidence>
<dbReference type="GO" id="GO:0033588">
    <property type="term" value="C:elongator holoenzyme complex"/>
    <property type="evidence" value="ECO:0007669"/>
    <property type="project" value="InterPro"/>
</dbReference>
<protein>
    <recommendedName>
        <fullName evidence="5">Elongator complex protein 2</fullName>
    </recommendedName>
</protein>
<keyword evidence="8" id="KW-0819">tRNA processing</keyword>
<dbReference type="InterPro" id="IPR015943">
    <property type="entry name" value="WD40/YVTN_repeat-like_dom_sf"/>
</dbReference>
<evidence type="ECO:0000256" key="5">
    <source>
        <dbReference type="ARBA" id="ARBA00020267"/>
    </source>
</evidence>
<feature type="repeat" description="WD" evidence="11">
    <location>
        <begin position="234"/>
        <end position="278"/>
    </location>
</feature>
<evidence type="ECO:0000313" key="14">
    <source>
        <dbReference type="Proteomes" id="UP001205105"/>
    </source>
</evidence>
<dbReference type="EMBL" id="JADXDR010000179">
    <property type="protein sequence ID" value="KAI7836691.1"/>
    <property type="molecule type" value="Genomic_DNA"/>
</dbReference>
<keyword evidence="10" id="KW-0539">Nucleus</keyword>
<evidence type="ECO:0000256" key="12">
    <source>
        <dbReference type="SAM" id="MobiDB-lite"/>
    </source>
</evidence>
<feature type="repeat" description="WD" evidence="11">
    <location>
        <begin position="686"/>
        <end position="717"/>
    </location>
</feature>
<proteinExistence type="inferred from homology"/>
<feature type="region of interest" description="Disordered" evidence="12">
    <location>
        <begin position="270"/>
        <end position="289"/>
    </location>
</feature>
<dbReference type="PANTHER" id="PTHR44111">
    <property type="entry name" value="ELONGATOR COMPLEX PROTEIN 2"/>
    <property type="match status" value="1"/>
</dbReference>
<comment type="subcellular location">
    <subcellularLocation>
        <location evidence="2">Cytoplasm</location>
    </subcellularLocation>
    <subcellularLocation>
        <location evidence="1">Nucleus</location>
    </subcellularLocation>
</comment>
<keyword evidence="9" id="KW-0677">Repeat</keyword>
<evidence type="ECO:0000256" key="10">
    <source>
        <dbReference type="ARBA" id="ARBA00023242"/>
    </source>
</evidence>
<feature type="repeat" description="WD" evidence="11">
    <location>
        <begin position="627"/>
        <end position="659"/>
    </location>
</feature>
<evidence type="ECO:0000256" key="3">
    <source>
        <dbReference type="ARBA" id="ARBA00005043"/>
    </source>
</evidence>
<evidence type="ECO:0000256" key="8">
    <source>
        <dbReference type="ARBA" id="ARBA00022694"/>
    </source>
</evidence>
<evidence type="ECO:0000256" key="7">
    <source>
        <dbReference type="ARBA" id="ARBA00022574"/>
    </source>
</evidence>
<dbReference type="SUPFAM" id="SSF50978">
    <property type="entry name" value="WD40 repeat-like"/>
    <property type="match status" value="2"/>
</dbReference>
<gene>
    <name evidence="13" type="ORF">COHA_009467</name>
</gene>
<keyword evidence="7 11" id="KW-0853">WD repeat</keyword>
<dbReference type="Gene3D" id="2.130.10.10">
    <property type="entry name" value="YVTN repeat-like/Quinoprotein amine dehydrogenase"/>
    <property type="match status" value="4"/>
</dbReference>
<dbReference type="SMART" id="SM00320">
    <property type="entry name" value="WD40"/>
    <property type="match status" value="10"/>
</dbReference>
<dbReference type="Proteomes" id="UP001205105">
    <property type="component" value="Unassembled WGS sequence"/>
</dbReference>
<dbReference type="GO" id="GO:0002098">
    <property type="term" value="P:tRNA wobble uridine modification"/>
    <property type="evidence" value="ECO:0007669"/>
    <property type="project" value="InterPro"/>
</dbReference>
<dbReference type="InterPro" id="IPR037289">
    <property type="entry name" value="Elp2"/>
</dbReference>
<name>A0AAD5GXU8_9CHLO</name>
<comment type="similarity">
    <text evidence="4">Belongs to the WD repeat ELP2 family.</text>
</comment>
<dbReference type="PROSITE" id="PS50294">
    <property type="entry name" value="WD_REPEATS_REGION"/>
    <property type="match status" value="3"/>
</dbReference>
<dbReference type="GO" id="GO:0005634">
    <property type="term" value="C:nucleus"/>
    <property type="evidence" value="ECO:0007669"/>
    <property type="project" value="UniProtKB-SubCell"/>
</dbReference>